<proteinExistence type="inferred from homology"/>
<name>B9WDX8_CANDC</name>
<dbReference type="CGD" id="CAL0000159457">
    <property type="gene designation" value="Cd36_83740"/>
</dbReference>
<dbReference type="PANTHER" id="PTHR12748">
    <property type="entry name" value="ORIGIN RECOGNITION COMPLEX SUBUNIT 3"/>
    <property type="match status" value="1"/>
</dbReference>
<feature type="domain" description="Origin recognition complex subunit 3 N-terminal" evidence="7">
    <location>
        <begin position="50"/>
        <end position="376"/>
    </location>
</feature>
<gene>
    <name evidence="9" type="ordered locus">Cd36_83740</name>
    <name evidence="10" type="ORF">CD36_83740</name>
</gene>
<dbReference type="GO" id="GO:0005656">
    <property type="term" value="C:nuclear pre-replicative complex"/>
    <property type="evidence" value="ECO:0007669"/>
    <property type="project" value="TreeGrafter"/>
</dbReference>
<dbReference type="GO" id="GO:0005664">
    <property type="term" value="C:nuclear origin of replication recognition complex"/>
    <property type="evidence" value="ECO:0007669"/>
    <property type="project" value="InterPro"/>
</dbReference>
<dbReference type="PANTHER" id="PTHR12748:SF0">
    <property type="entry name" value="ORIGIN RECOGNITION COMPLEX SUBUNIT 3"/>
    <property type="match status" value="1"/>
</dbReference>
<dbReference type="GO" id="GO:0031261">
    <property type="term" value="C:DNA replication preinitiation complex"/>
    <property type="evidence" value="ECO:0007669"/>
    <property type="project" value="TreeGrafter"/>
</dbReference>
<feature type="region of interest" description="Disordered" evidence="6">
    <location>
        <begin position="1"/>
        <end position="55"/>
    </location>
</feature>
<dbReference type="RefSeq" id="XP_002419295.1">
    <property type="nucleotide sequence ID" value="XM_002419250.1"/>
</dbReference>
<comment type="subcellular location">
    <subcellularLocation>
        <location evidence="1">Nucleus</location>
    </subcellularLocation>
</comment>
<dbReference type="Proteomes" id="UP000002605">
    <property type="component" value="Chromosome 3"/>
</dbReference>
<comment type="similarity">
    <text evidence="2">Belongs to the ORC3 family.</text>
</comment>
<evidence type="ECO:0000313" key="10">
    <source>
        <dbReference type="EMBL" id="CAX42887.1"/>
    </source>
</evidence>
<sequence>MRKQNINKQDIQITNSIQHLPMMQRKRSSPEDELSNSSDSESETPQLENDDDLKTHYYITPKTTSTESSFENVYCKVTSQTKRPHSDTTPFLSLFDGNESRENVSRRFELYNQVWANQLDKIQLILNNANDELFKDLIQFINLENLQQLAVGYVQLTTNTANNLRILQEFYQYIQRKSDYDYKLITLNSKHFTYNIKATLREVVKQFHETCEPVEEMYRLNYDLDAIDDWFNEERLNNSRLVLILEDTNLINNQLLNQLLKILQSYVGKWPLKIIMGLSCETVSSWINGNLTNELRIGIQGYKFKSNDNKSLGYIILNNLFLTPELTPENPLLINSTLSTIILNRFENSNNSIDALIAEIKLCYMIYFYRSPLSILIAEENPQPQKLYADGLRKLSSFKKYIELKLHQGDHSVKNLLNNDESVIKLFNEAGVNFRKFKLAVMNAINVIYQLHPNKPKQKFELYKLLINHKLLNSKYLYESVKNLSKLPDSVLGKVVIGLTDNCTEILDGITDNHLIKLIKDLGELSDLKGISEKLQNYFDNSILTTPLEYMVFHEVFSMDGGTIQEKFTKPPLFEENYENLMINLLRPNLRATLERGLDNCDTYLANPLITNEVEQPLIPPTLTHLFKLYKEAPTTINLYDFYQAFKSTLGQKELSLQLPANEDWDKLTYAWFVQNCHELMLMGILQQKPKGDFLEKAIWKGI</sequence>
<dbReference type="Pfam" id="PF18137">
    <property type="entry name" value="WHD_ORC"/>
    <property type="match status" value="1"/>
</dbReference>
<keyword evidence="3" id="KW-0235">DNA replication</keyword>
<keyword evidence="4" id="KW-0238">DNA-binding</keyword>
<evidence type="ECO:0000313" key="9">
    <source>
        <dbReference type="CGD" id="CAL0000159457"/>
    </source>
</evidence>
<keyword evidence="5" id="KW-0539">Nucleus</keyword>
<dbReference type="eggNOG" id="KOG2538">
    <property type="taxonomic scope" value="Eukaryota"/>
</dbReference>
<evidence type="ECO:0000313" key="11">
    <source>
        <dbReference type="Proteomes" id="UP000002605"/>
    </source>
</evidence>
<evidence type="ECO:0000256" key="6">
    <source>
        <dbReference type="SAM" id="MobiDB-lite"/>
    </source>
</evidence>
<dbReference type="GeneID" id="8047296"/>
<dbReference type="InterPro" id="IPR040855">
    <property type="entry name" value="ORC_WH_C"/>
</dbReference>
<protein>
    <submittedName>
        <fullName evidence="10">Subunit of the origin recognition complex, putative</fullName>
    </submittedName>
</protein>
<dbReference type="InterPro" id="IPR045667">
    <property type="entry name" value="ORC3_N"/>
</dbReference>
<dbReference type="EMBL" id="FM992690">
    <property type="protein sequence ID" value="CAX42887.1"/>
    <property type="molecule type" value="Genomic_DNA"/>
</dbReference>
<evidence type="ECO:0000256" key="5">
    <source>
        <dbReference type="ARBA" id="ARBA00023242"/>
    </source>
</evidence>
<dbReference type="VEuPathDB" id="FungiDB:CD36_83740"/>
<dbReference type="CDD" id="cd20704">
    <property type="entry name" value="Orc3"/>
    <property type="match status" value="1"/>
</dbReference>
<dbReference type="InterPro" id="IPR020795">
    <property type="entry name" value="ORC3"/>
</dbReference>
<dbReference type="OrthoDB" id="10265211at2759"/>
<dbReference type="AlphaFoldDB" id="B9WDX8"/>
<evidence type="ECO:0000256" key="3">
    <source>
        <dbReference type="ARBA" id="ARBA00022705"/>
    </source>
</evidence>
<dbReference type="Pfam" id="PF07034">
    <property type="entry name" value="ORC3_N"/>
    <property type="match status" value="1"/>
</dbReference>
<dbReference type="GO" id="GO:0003688">
    <property type="term" value="F:DNA replication origin binding"/>
    <property type="evidence" value="ECO:0007669"/>
    <property type="project" value="TreeGrafter"/>
</dbReference>
<organism evidence="10 11">
    <name type="scientific">Candida dubliniensis (strain CD36 / ATCC MYA-646 / CBS 7987 / NCPF 3949 / NRRL Y-17841)</name>
    <name type="common">Yeast</name>
    <dbReference type="NCBI Taxonomy" id="573826"/>
    <lineage>
        <taxon>Eukaryota</taxon>
        <taxon>Fungi</taxon>
        <taxon>Dikarya</taxon>
        <taxon>Ascomycota</taxon>
        <taxon>Saccharomycotina</taxon>
        <taxon>Pichiomycetes</taxon>
        <taxon>Debaryomycetaceae</taxon>
        <taxon>Candida/Lodderomyces clade</taxon>
        <taxon>Candida</taxon>
    </lineage>
</organism>
<evidence type="ECO:0000256" key="1">
    <source>
        <dbReference type="ARBA" id="ARBA00004123"/>
    </source>
</evidence>
<keyword evidence="11" id="KW-1185">Reference proteome</keyword>
<dbReference type="KEGG" id="cdu:CD36_83740"/>
<dbReference type="HOGENOM" id="CLU_403318_0_0_1"/>
<evidence type="ECO:0000256" key="2">
    <source>
        <dbReference type="ARBA" id="ARBA00010977"/>
    </source>
</evidence>
<evidence type="ECO:0000259" key="8">
    <source>
        <dbReference type="Pfam" id="PF18137"/>
    </source>
</evidence>
<accession>B9WDX8</accession>
<dbReference type="GO" id="GO:0006270">
    <property type="term" value="P:DNA replication initiation"/>
    <property type="evidence" value="ECO:0007669"/>
    <property type="project" value="TreeGrafter"/>
</dbReference>
<reference evidence="10 11" key="1">
    <citation type="journal article" date="2009" name="Genome Res.">
        <title>Comparative genomics of the fungal pathogens Candida dubliniensis and Candida albicans.</title>
        <authorList>
            <person name="Jackson A.P."/>
            <person name="Gamble J.A."/>
            <person name="Yeomans T."/>
            <person name="Moran G.P."/>
            <person name="Saunders D."/>
            <person name="Harris D."/>
            <person name="Aslett M."/>
            <person name="Barrell J.F."/>
            <person name="Butler G."/>
            <person name="Citiulo F."/>
            <person name="Coleman D.C."/>
            <person name="de Groot P.W.J."/>
            <person name="Goodwin T.J."/>
            <person name="Quail M.A."/>
            <person name="McQuillan J."/>
            <person name="Munro C.A."/>
            <person name="Pain A."/>
            <person name="Poulter R.T."/>
            <person name="Rajandream M.A."/>
            <person name="Renauld H."/>
            <person name="Spiering M.J."/>
            <person name="Tivey A."/>
            <person name="Gow N.A.R."/>
            <person name="Barrell B."/>
            <person name="Sullivan D.J."/>
            <person name="Berriman M."/>
        </authorList>
    </citation>
    <scope>NUCLEOTIDE SEQUENCE [LARGE SCALE GENOMIC DNA]</scope>
    <source>
        <strain evidence="11">CD36 / ATCC MYA-646 / CBS 7987 / NCPF 3949 / NRRL Y-17841</strain>
    </source>
</reference>
<evidence type="ECO:0000259" key="7">
    <source>
        <dbReference type="Pfam" id="PF07034"/>
    </source>
</evidence>
<evidence type="ECO:0000256" key="4">
    <source>
        <dbReference type="ARBA" id="ARBA00023125"/>
    </source>
</evidence>
<feature type="domain" description="Origin recognition complex subunit 3 winged helix C-terminal" evidence="8">
    <location>
        <begin position="591"/>
        <end position="700"/>
    </location>
</feature>
<feature type="compositionally biased region" description="Polar residues" evidence="6">
    <location>
        <begin position="1"/>
        <end position="18"/>
    </location>
</feature>